<name>A0ABT2JYB2_9ACTN</name>
<feature type="transmembrane region" description="Helical" evidence="2">
    <location>
        <begin position="64"/>
        <end position="90"/>
    </location>
</feature>
<dbReference type="Proteomes" id="UP001156389">
    <property type="component" value="Unassembled WGS sequence"/>
</dbReference>
<keyword evidence="4" id="KW-1185">Reference proteome</keyword>
<evidence type="ECO:0000256" key="2">
    <source>
        <dbReference type="SAM" id="Phobius"/>
    </source>
</evidence>
<sequence>MATPTPPPPTPTTAPVGTEHPVPRRAEITAHLIPLILLPQCLWRLPFAVGFDMGMEDMDGGMPAVWLAIPYVLGLSLVTEALALLCFGLVRRWGEVVPSWVPVIGDRHIPPYAAIVPATLGGLGATAFWAPTWVSWFGVGSSAGYDNGWWDALATACITPGTLFGPLVLALTYAYWVRRCRPAGRSLNTLTP</sequence>
<keyword evidence="2" id="KW-0812">Transmembrane</keyword>
<gene>
    <name evidence="3" type="ORF">LHJ74_23710</name>
</gene>
<protein>
    <recommendedName>
        <fullName evidence="5">Transporter</fullName>
    </recommendedName>
</protein>
<organism evidence="3 4">
    <name type="scientific">Streptomyces gossypii</name>
    <dbReference type="NCBI Taxonomy" id="2883101"/>
    <lineage>
        <taxon>Bacteria</taxon>
        <taxon>Bacillati</taxon>
        <taxon>Actinomycetota</taxon>
        <taxon>Actinomycetes</taxon>
        <taxon>Kitasatosporales</taxon>
        <taxon>Streptomycetaceae</taxon>
        <taxon>Streptomyces</taxon>
    </lineage>
</organism>
<dbReference type="EMBL" id="JAJAGO010000011">
    <property type="protein sequence ID" value="MCT2592883.1"/>
    <property type="molecule type" value="Genomic_DNA"/>
</dbReference>
<feature type="transmembrane region" description="Helical" evidence="2">
    <location>
        <begin position="152"/>
        <end position="176"/>
    </location>
</feature>
<evidence type="ECO:0000256" key="1">
    <source>
        <dbReference type="SAM" id="MobiDB-lite"/>
    </source>
</evidence>
<dbReference type="RefSeq" id="WP_260220209.1">
    <property type="nucleotide sequence ID" value="NZ_JAJAGO010000011.1"/>
</dbReference>
<accession>A0ABT2JYB2</accession>
<feature type="compositionally biased region" description="Pro residues" evidence="1">
    <location>
        <begin position="1"/>
        <end position="12"/>
    </location>
</feature>
<feature type="transmembrane region" description="Helical" evidence="2">
    <location>
        <begin position="111"/>
        <end position="132"/>
    </location>
</feature>
<keyword evidence="2" id="KW-0472">Membrane</keyword>
<evidence type="ECO:0000313" key="3">
    <source>
        <dbReference type="EMBL" id="MCT2592883.1"/>
    </source>
</evidence>
<evidence type="ECO:0000313" key="4">
    <source>
        <dbReference type="Proteomes" id="UP001156389"/>
    </source>
</evidence>
<keyword evidence="2" id="KW-1133">Transmembrane helix</keyword>
<reference evidence="3 4" key="1">
    <citation type="submission" date="2021-10" db="EMBL/GenBank/DDBJ databases">
        <title>Streptomyces gossypii sp. nov., isolated from soil collected from cotton field.</title>
        <authorList>
            <person name="Ge X."/>
            <person name="Chen X."/>
            <person name="Liu W."/>
        </authorList>
    </citation>
    <scope>NUCLEOTIDE SEQUENCE [LARGE SCALE GENOMIC DNA]</scope>
    <source>
        <strain evidence="3 4">N2-109</strain>
    </source>
</reference>
<feature type="region of interest" description="Disordered" evidence="1">
    <location>
        <begin position="1"/>
        <end position="20"/>
    </location>
</feature>
<evidence type="ECO:0008006" key="5">
    <source>
        <dbReference type="Google" id="ProtNLM"/>
    </source>
</evidence>
<proteinExistence type="predicted"/>
<comment type="caution">
    <text evidence="3">The sequence shown here is derived from an EMBL/GenBank/DDBJ whole genome shotgun (WGS) entry which is preliminary data.</text>
</comment>